<protein>
    <submittedName>
        <fullName evidence="2">SEFIR domain-containing protein</fullName>
    </submittedName>
</protein>
<dbReference type="Proteomes" id="UP001256400">
    <property type="component" value="Plasmid unnamed2"/>
</dbReference>
<dbReference type="PROSITE" id="PS51534">
    <property type="entry name" value="SEFIR"/>
    <property type="match status" value="1"/>
</dbReference>
<gene>
    <name evidence="2" type="ORF">RHP80_17880</name>
</gene>
<proteinExistence type="predicted"/>
<geneLocation type="plasmid" evidence="2 3">
    <name>unnamed2</name>
</geneLocation>
<organism evidence="2 3">
    <name type="scientific">Acinetobacter soli</name>
    <dbReference type="NCBI Taxonomy" id="487316"/>
    <lineage>
        <taxon>Bacteria</taxon>
        <taxon>Pseudomonadati</taxon>
        <taxon>Pseudomonadota</taxon>
        <taxon>Gammaproteobacteria</taxon>
        <taxon>Moraxellales</taxon>
        <taxon>Moraxellaceae</taxon>
        <taxon>Acinetobacter</taxon>
    </lineage>
</organism>
<dbReference type="InterPro" id="IPR013568">
    <property type="entry name" value="SEFIR_dom"/>
</dbReference>
<evidence type="ECO:0000259" key="1">
    <source>
        <dbReference type="PROSITE" id="PS51534"/>
    </source>
</evidence>
<dbReference type="EMBL" id="CP134208">
    <property type="protein sequence ID" value="WND07501.1"/>
    <property type="molecule type" value="Genomic_DNA"/>
</dbReference>
<dbReference type="AlphaFoldDB" id="A0AB38Z1R3"/>
<reference evidence="2" key="1">
    <citation type="submission" date="2023-09" db="EMBL/GenBank/DDBJ databases">
        <title>Acinetobacter soli.</title>
        <authorList>
            <person name="Kim B."/>
            <person name="Kim D."/>
            <person name="Park D."/>
        </authorList>
    </citation>
    <scope>NUCLEOTIDE SEQUENCE</scope>
    <source>
        <strain evidence="2">2023.05</strain>
        <plasmid evidence="2">unnamed2</plasmid>
    </source>
</reference>
<dbReference type="RefSeq" id="WP_048765056.1">
    <property type="nucleotide sequence ID" value="NZ_BKJU01000029.1"/>
</dbReference>
<sequence>MQQIDVSKLFISYSWSSSEHEEWVLELAENLIKDGIDIALDKWELREGDDPIIFMESMVNDPTITRIADKQLT</sequence>
<feature type="domain" description="SEFIR" evidence="1">
    <location>
        <begin position="6"/>
        <end position="73"/>
    </location>
</feature>
<dbReference type="Pfam" id="PF08357">
    <property type="entry name" value="SEFIR"/>
    <property type="match status" value="1"/>
</dbReference>
<name>A0AB38Z1R3_9GAMM</name>
<evidence type="ECO:0000313" key="3">
    <source>
        <dbReference type="Proteomes" id="UP001256400"/>
    </source>
</evidence>
<evidence type="ECO:0000313" key="2">
    <source>
        <dbReference type="EMBL" id="WND07501.1"/>
    </source>
</evidence>
<keyword evidence="2" id="KW-0614">Plasmid</keyword>
<dbReference type="Gene3D" id="3.40.50.10140">
    <property type="entry name" value="Toll/interleukin-1 receptor homology (TIR) domain"/>
    <property type="match status" value="1"/>
</dbReference>
<dbReference type="InterPro" id="IPR035897">
    <property type="entry name" value="Toll_tir_struct_dom_sf"/>
</dbReference>
<dbReference type="SUPFAM" id="SSF52200">
    <property type="entry name" value="Toll/Interleukin receptor TIR domain"/>
    <property type="match status" value="1"/>
</dbReference>
<accession>A0AB38Z1R3</accession>